<feature type="compositionally biased region" description="Polar residues" evidence="5">
    <location>
        <begin position="469"/>
        <end position="485"/>
    </location>
</feature>
<organism evidence="6">
    <name type="scientific">Homalodisca liturata</name>
    <dbReference type="NCBI Taxonomy" id="320908"/>
    <lineage>
        <taxon>Eukaryota</taxon>
        <taxon>Metazoa</taxon>
        <taxon>Ecdysozoa</taxon>
        <taxon>Arthropoda</taxon>
        <taxon>Hexapoda</taxon>
        <taxon>Insecta</taxon>
        <taxon>Pterygota</taxon>
        <taxon>Neoptera</taxon>
        <taxon>Paraneoptera</taxon>
        <taxon>Hemiptera</taxon>
        <taxon>Auchenorrhyncha</taxon>
        <taxon>Membracoidea</taxon>
        <taxon>Cicadellidae</taxon>
        <taxon>Cicadellinae</taxon>
        <taxon>Proconiini</taxon>
        <taxon>Homalodisca</taxon>
    </lineage>
</organism>
<protein>
    <recommendedName>
        <fullName evidence="2">DNA polymerase delta subunit 3</fullName>
    </recommendedName>
</protein>
<keyword evidence="3" id="KW-0235">DNA replication</keyword>
<feature type="region of interest" description="Disordered" evidence="5">
    <location>
        <begin position="158"/>
        <end position="491"/>
    </location>
</feature>
<feature type="compositionally biased region" description="Low complexity" evidence="5">
    <location>
        <begin position="208"/>
        <end position="219"/>
    </location>
</feature>
<accession>A0A1B6HDY7</accession>
<dbReference type="GO" id="GO:0006271">
    <property type="term" value="P:DNA strand elongation involved in DNA replication"/>
    <property type="evidence" value="ECO:0007669"/>
    <property type="project" value="TreeGrafter"/>
</dbReference>
<gene>
    <name evidence="6" type="ORF">g.28446</name>
</gene>
<evidence type="ECO:0000256" key="1">
    <source>
        <dbReference type="ARBA" id="ARBA00004123"/>
    </source>
</evidence>
<dbReference type="FunFam" id="3.90.1030.20:FF:000002">
    <property type="entry name" value="DNA polymerase delta subunit"/>
    <property type="match status" value="1"/>
</dbReference>
<evidence type="ECO:0000256" key="2">
    <source>
        <dbReference type="ARBA" id="ARBA00017589"/>
    </source>
</evidence>
<dbReference type="InterPro" id="IPR041913">
    <property type="entry name" value="POLD3_sf"/>
</dbReference>
<feature type="compositionally biased region" description="Basic and acidic residues" evidence="5">
    <location>
        <begin position="255"/>
        <end position="282"/>
    </location>
</feature>
<dbReference type="GO" id="GO:0043625">
    <property type="term" value="C:delta DNA polymerase complex"/>
    <property type="evidence" value="ECO:0007669"/>
    <property type="project" value="InterPro"/>
</dbReference>
<evidence type="ECO:0000313" key="6">
    <source>
        <dbReference type="EMBL" id="JAS72937.1"/>
    </source>
</evidence>
<keyword evidence="4" id="KW-0539">Nucleus</keyword>
<feature type="compositionally biased region" description="Basic and acidic residues" evidence="5">
    <location>
        <begin position="449"/>
        <end position="467"/>
    </location>
</feature>
<evidence type="ECO:0000256" key="3">
    <source>
        <dbReference type="ARBA" id="ARBA00022705"/>
    </source>
</evidence>
<dbReference type="EMBL" id="GECU01034769">
    <property type="protein sequence ID" value="JAS72937.1"/>
    <property type="molecule type" value="Transcribed_RNA"/>
</dbReference>
<dbReference type="Pfam" id="PF09507">
    <property type="entry name" value="CDC27"/>
    <property type="match status" value="1"/>
</dbReference>
<dbReference type="PANTHER" id="PTHR17598:SF13">
    <property type="entry name" value="DNA POLYMERASE DELTA SUBUNIT 3"/>
    <property type="match status" value="1"/>
</dbReference>
<name>A0A1B6HDY7_9HEMI</name>
<dbReference type="Gene3D" id="3.90.1030.20">
    <property type="entry name" value="DNA polymerase delta, p66 (Cdc27) subunit, wHTH domain"/>
    <property type="match status" value="1"/>
</dbReference>
<feature type="compositionally biased region" description="Basic and acidic residues" evidence="5">
    <location>
        <begin position="290"/>
        <end position="326"/>
    </location>
</feature>
<sequence length="491" mass="54731">MNSEETESYLSSIEDYIFDEKKVVTYSWLSRTLGLHVNLSKQLLYTFYENNPKKGELCATYLLIGVSNNGDTNQVLVVKDKDLEEIEGSLKSVTSKHIYSVQKCAEISDLNVLYTAQKEENIDNISKGLSSIDFNCNERDSTLIAKLRFNALPVVPNQSTGFGKKTQPPPPANKNKSPAKDVKDEKTVKNTSSGESKQSEVKSESEKVVVPSMFKNNPAPKKKAGEKAAAVNNKPSRGIGAFFSKTSKPINEQKPVVDQEKNNKEKEVETKEERLSPLKENKATLNICDQNKKNSKTDSSPKEASAKTKKADAKPIKETKKNDSKRSTSKKKATKKADKDEKKRKRLVVLSDSESNESEADEEVQREPTPEPEPTMIPDDDDDDIIHGTPEPSRKRKKKLISKTFMTPDGYMVTEKQMVEASGSEDEEGAPEKKLKQSTTDDESLATKNDSKIDSKSAKSESTEKKVSPKSTNPSPQKTKQSSLMNFFKKK</sequence>
<dbReference type="InterPro" id="IPR019038">
    <property type="entry name" value="POLD3"/>
</dbReference>
<evidence type="ECO:0000256" key="5">
    <source>
        <dbReference type="SAM" id="MobiDB-lite"/>
    </source>
</evidence>
<dbReference type="AlphaFoldDB" id="A0A1B6HDY7"/>
<dbReference type="GO" id="GO:0003887">
    <property type="term" value="F:DNA-directed DNA polymerase activity"/>
    <property type="evidence" value="ECO:0007669"/>
    <property type="project" value="TreeGrafter"/>
</dbReference>
<reference evidence="6" key="1">
    <citation type="submission" date="2015-11" db="EMBL/GenBank/DDBJ databases">
        <title>De novo transcriptome assembly of four potential Pierce s Disease insect vectors from Arizona vineyards.</title>
        <authorList>
            <person name="Tassone E.E."/>
        </authorList>
    </citation>
    <scope>NUCLEOTIDE SEQUENCE</scope>
</reference>
<evidence type="ECO:0000256" key="4">
    <source>
        <dbReference type="ARBA" id="ARBA00023242"/>
    </source>
</evidence>
<feature type="compositionally biased region" description="Basic and acidic residues" evidence="5">
    <location>
        <begin position="178"/>
        <end position="188"/>
    </location>
</feature>
<feature type="compositionally biased region" description="Basic and acidic residues" evidence="5">
    <location>
        <begin position="197"/>
        <end position="207"/>
    </location>
</feature>
<dbReference type="GO" id="GO:1904161">
    <property type="term" value="P:DNA synthesis involved in UV-damage excision repair"/>
    <property type="evidence" value="ECO:0007669"/>
    <property type="project" value="TreeGrafter"/>
</dbReference>
<proteinExistence type="predicted"/>
<dbReference type="PANTHER" id="PTHR17598">
    <property type="entry name" value="DNA POLYMERASE DELTA SUBUNIT 3"/>
    <property type="match status" value="1"/>
</dbReference>
<dbReference type="GO" id="GO:0006297">
    <property type="term" value="P:nucleotide-excision repair, DNA gap filling"/>
    <property type="evidence" value="ECO:0007669"/>
    <property type="project" value="TreeGrafter"/>
</dbReference>
<comment type="subcellular location">
    <subcellularLocation>
        <location evidence="1">Nucleus</location>
    </subcellularLocation>
</comment>